<accession>A0AAW8EV53</accession>
<dbReference type="Proteomes" id="UP001244427">
    <property type="component" value="Unassembled WGS sequence"/>
</dbReference>
<gene>
    <name evidence="1" type="ORF">QFZ53_001516</name>
</gene>
<organism evidence="1 2">
    <name type="scientific">Microbacterium natoriense</name>
    <dbReference type="NCBI Taxonomy" id="284570"/>
    <lineage>
        <taxon>Bacteria</taxon>
        <taxon>Bacillati</taxon>
        <taxon>Actinomycetota</taxon>
        <taxon>Actinomycetes</taxon>
        <taxon>Micrococcales</taxon>
        <taxon>Microbacteriaceae</taxon>
        <taxon>Microbacterium</taxon>
    </lineage>
</organism>
<proteinExistence type="predicted"/>
<reference evidence="1 2" key="1">
    <citation type="submission" date="2023-07" db="EMBL/GenBank/DDBJ databases">
        <title>Comparative genomics of wheat-associated soil bacteria to identify genetic determinants of phenazine resistance.</title>
        <authorList>
            <person name="Mouncey N."/>
        </authorList>
    </citation>
    <scope>NUCLEOTIDE SEQUENCE [LARGE SCALE GENOMIC DNA]</scope>
    <source>
        <strain evidence="1 2">W4I9-1</strain>
    </source>
</reference>
<evidence type="ECO:0000313" key="2">
    <source>
        <dbReference type="Proteomes" id="UP001244427"/>
    </source>
</evidence>
<evidence type="ECO:0000313" key="1">
    <source>
        <dbReference type="EMBL" id="MDQ0647320.1"/>
    </source>
</evidence>
<sequence>MTELQQPSLAAQIESALRSAPGVRSVYRSGSLVSNLIGRGAAALGLGDGDEPLVAVMRDGESASVEASIAVDGAQSTTETVRSAQIVVERVLGAAGVETSEIRLTVVHVQEP</sequence>
<name>A0AAW8EV53_9MICO</name>
<keyword evidence="2" id="KW-1185">Reference proteome</keyword>
<dbReference type="RefSeq" id="WP_307295119.1">
    <property type="nucleotide sequence ID" value="NZ_JAUSXV010000001.1"/>
</dbReference>
<dbReference type="AlphaFoldDB" id="A0AAW8EV53"/>
<comment type="caution">
    <text evidence="1">The sequence shown here is derived from an EMBL/GenBank/DDBJ whole genome shotgun (WGS) entry which is preliminary data.</text>
</comment>
<dbReference type="EMBL" id="JAUSXV010000001">
    <property type="protein sequence ID" value="MDQ0647320.1"/>
    <property type="molecule type" value="Genomic_DNA"/>
</dbReference>
<protein>
    <submittedName>
        <fullName evidence="1">3-oxoacyl-[acyl-carrier-protein] synthase III</fullName>
    </submittedName>
</protein>